<dbReference type="InterPro" id="IPR041685">
    <property type="entry name" value="AAA_GajA/Old/RecF-like"/>
</dbReference>
<dbReference type="SUPFAM" id="SSF52540">
    <property type="entry name" value="P-loop containing nucleoside triphosphate hydrolases"/>
    <property type="match status" value="1"/>
</dbReference>
<proteinExistence type="predicted"/>
<feature type="domain" description="Endonuclease GajA/Old nuclease/RecF-like AAA" evidence="1">
    <location>
        <begin position="9"/>
        <end position="382"/>
    </location>
</feature>
<dbReference type="AlphaFoldDB" id="A0A2N7JJI8"/>
<evidence type="ECO:0000313" key="3">
    <source>
        <dbReference type="Proteomes" id="UP000235533"/>
    </source>
</evidence>
<evidence type="ECO:0000313" key="2">
    <source>
        <dbReference type="EMBL" id="PMM40644.1"/>
    </source>
</evidence>
<comment type="caution">
    <text evidence="2">The sequence shown here is derived from an EMBL/GenBank/DDBJ whole genome shotgun (WGS) entry which is preliminary data.</text>
</comment>
<organism evidence="2 3">
    <name type="scientific">Vibrio splendidus</name>
    <dbReference type="NCBI Taxonomy" id="29497"/>
    <lineage>
        <taxon>Bacteria</taxon>
        <taxon>Pseudomonadati</taxon>
        <taxon>Pseudomonadota</taxon>
        <taxon>Gammaproteobacteria</taxon>
        <taxon>Vibrionales</taxon>
        <taxon>Vibrionaceae</taxon>
        <taxon>Vibrio</taxon>
    </lineage>
</organism>
<name>A0A2N7JJI8_VIBSP</name>
<protein>
    <recommendedName>
        <fullName evidence="1">Endonuclease GajA/Old nuclease/RecF-like AAA domain-containing protein</fullName>
    </recommendedName>
</protein>
<dbReference type="RefSeq" id="WP_102553972.1">
    <property type="nucleotide sequence ID" value="NZ_MCZF01000298.1"/>
</dbReference>
<accession>A0A2N7JJI8</accession>
<dbReference type="PANTHER" id="PTHR32182">
    <property type="entry name" value="DNA REPLICATION AND REPAIR PROTEIN RECF"/>
    <property type="match status" value="1"/>
</dbReference>
<dbReference type="GO" id="GO:0006302">
    <property type="term" value="P:double-strand break repair"/>
    <property type="evidence" value="ECO:0007669"/>
    <property type="project" value="TreeGrafter"/>
</dbReference>
<dbReference type="InterPro" id="IPR027417">
    <property type="entry name" value="P-loop_NTPase"/>
</dbReference>
<gene>
    <name evidence="2" type="ORF">BCT54_11995</name>
</gene>
<evidence type="ECO:0000259" key="1">
    <source>
        <dbReference type="Pfam" id="PF13175"/>
    </source>
</evidence>
<dbReference type="Proteomes" id="UP000235533">
    <property type="component" value="Unassembled WGS sequence"/>
</dbReference>
<dbReference type="PANTHER" id="PTHR32182:SF22">
    <property type="entry name" value="ATP-DEPENDENT ENDONUCLEASE, OLD FAMILY-RELATED"/>
    <property type="match status" value="1"/>
</dbReference>
<sequence length="397" mass="45843">MIIGLFFKHIKAYKGINFAPIGLKYKFISYVGENGIGKSSILEALDSFFNCKTYPINKSALADGINTIGNEPFIAPIFLIEKSKVPRQKKEFEKVSQFFWNIEKSELHSGVRTSMADFFEIRDNIKSEAKVSSDSHYLMVVGETGLSGNSPKLYFGSFHGEESFIHHMTDERSKVSYQENYFGNKVKAKDDFAKLLATQDWKKFFVEIKSIYSYVYFPVELEVESFTKIETVEMQKIFDKKLKSEIEKSLKQVNLDNVGGINKTLERFVTEIEGILNNEYCYHTGQERNNKVTKTDLVNKILEVYFQKRILNKIDSELTKVSELSAGEKRQALINLVYAFLKRESERERMVIIGIDEPENSLHTSLCYDQFEKLKDISQKKSGAYYHALVWLFTSNQ</sequence>
<reference evidence="3" key="1">
    <citation type="submission" date="2016-07" db="EMBL/GenBank/DDBJ databases">
        <title>Nontailed viruses are major unrecognized killers of bacteria in the ocean.</title>
        <authorList>
            <person name="Kauffman K."/>
            <person name="Hussain F."/>
            <person name="Yang J."/>
            <person name="Arevalo P."/>
            <person name="Brown J."/>
            <person name="Cutler M."/>
            <person name="Kelly L."/>
            <person name="Polz M.F."/>
        </authorList>
    </citation>
    <scope>NUCLEOTIDE SEQUENCE [LARGE SCALE GENOMIC DNA]</scope>
    <source>
        <strain evidence="3">10N.261.48.B5</strain>
    </source>
</reference>
<dbReference type="Gene3D" id="3.40.50.300">
    <property type="entry name" value="P-loop containing nucleotide triphosphate hydrolases"/>
    <property type="match status" value="1"/>
</dbReference>
<dbReference type="EMBL" id="MCZF01000298">
    <property type="protein sequence ID" value="PMM40644.1"/>
    <property type="molecule type" value="Genomic_DNA"/>
</dbReference>
<dbReference type="Pfam" id="PF13175">
    <property type="entry name" value="AAA_15"/>
    <property type="match status" value="1"/>
</dbReference>
<dbReference type="GO" id="GO:0000731">
    <property type="term" value="P:DNA synthesis involved in DNA repair"/>
    <property type="evidence" value="ECO:0007669"/>
    <property type="project" value="TreeGrafter"/>
</dbReference>